<keyword evidence="1" id="KW-0328">Glycosyltransferase</keyword>
<evidence type="ECO:0000313" key="4">
    <source>
        <dbReference type="EMBL" id="MCC2149802.1"/>
    </source>
</evidence>
<evidence type="ECO:0000259" key="3">
    <source>
        <dbReference type="Pfam" id="PF00535"/>
    </source>
</evidence>
<dbReference type="PANTHER" id="PTHR22916">
    <property type="entry name" value="GLYCOSYLTRANSFERASE"/>
    <property type="match status" value="1"/>
</dbReference>
<organism evidence="4 5">
    <name type="scientific">Hominisplanchenecus faecis</name>
    <dbReference type="NCBI Taxonomy" id="2885351"/>
    <lineage>
        <taxon>Bacteria</taxon>
        <taxon>Bacillati</taxon>
        <taxon>Bacillota</taxon>
        <taxon>Clostridia</taxon>
        <taxon>Lachnospirales</taxon>
        <taxon>Lachnospiraceae</taxon>
        <taxon>Hominisplanchenecus</taxon>
    </lineage>
</organism>
<dbReference type="Pfam" id="PF00535">
    <property type="entry name" value="Glycos_transf_2"/>
    <property type="match status" value="1"/>
</dbReference>
<keyword evidence="5" id="KW-1185">Reference proteome</keyword>
<dbReference type="SUPFAM" id="SSF53448">
    <property type="entry name" value="Nucleotide-diphospho-sugar transferases"/>
    <property type="match status" value="1"/>
</dbReference>
<dbReference type="Proteomes" id="UP001299235">
    <property type="component" value="Unassembled WGS sequence"/>
</dbReference>
<evidence type="ECO:0000256" key="2">
    <source>
        <dbReference type="ARBA" id="ARBA00022679"/>
    </source>
</evidence>
<protein>
    <submittedName>
        <fullName evidence="4">Glycosyltransferase</fullName>
    </submittedName>
</protein>
<reference evidence="4 5" key="1">
    <citation type="submission" date="2021-10" db="EMBL/GenBank/DDBJ databases">
        <title>Anaerobic single-cell dispensing facilitates the cultivation of human gut bacteria.</title>
        <authorList>
            <person name="Afrizal A."/>
        </authorList>
    </citation>
    <scope>NUCLEOTIDE SEQUENCE [LARGE SCALE GENOMIC DNA]</scope>
    <source>
        <strain evidence="4 5">CLA-AA-H246</strain>
    </source>
</reference>
<dbReference type="Gene3D" id="3.90.550.10">
    <property type="entry name" value="Spore Coat Polysaccharide Biosynthesis Protein SpsA, Chain A"/>
    <property type="match status" value="1"/>
</dbReference>
<dbReference type="RefSeq" id="WP_248835731.1">
    <property type="nucleotide sequence ID" value="NZ_JAJEQE010000043.1"/>
</dbReference>
<dbReference type="EMBL" id="JAJEQE010000043">
    <property type="protein sequence ID" value="MCC2149802.1"/>
    <property type="molecule type" value="Genomic_DNA"/>
</dbReference>
<dbReference type="InterPro" id="IPR029044">
    <property type="entry name" value="Nucleotide-diphossugar_trans"/>
</dbReference>
<feature type="domain" description="Glycosyltransferase 2-like" evidence="3">
    <location>
        <begin position="7"/>
        <end position="170"/>
    </location>
</feature>
<evidence type="ECO:0000313" key="5">
    <source>
        <dbReference type="Proteomes" id="UP001299235"/>
    </source>
</evidence>
<evidence type="ECO:0000256" key="1">
    <source>
        <dbReference type="ARBA" id="ARBA00022676"/>
    </source>
</evidence>
<sequence>MEQIKLSVIVPIYNLEKYIENTVNSICNQTYKNLEIIIVNDGSRDKSEEIIGELAKKDSRIQVINKNNEGVTKARITGIEAATGEWIGFVDGDDYVEPEMFEHLIINAIKNEADISHCGYQMVFPDRVDYYYNSGKKCVFDNYKGIKELLTGRIIEPGLCNKIYKRDIVKQFVNSKIMDLSIKNNEDLLMNYYLFKKAKKSIYEDFCPYHYIVRKGSAATATLNENKVRDPRRVLEILIHETEGKIELQKILKERLIAQLVNVATLSVCNENRWIIPYKKSAKESLRKMLHEILKENYSKKQKIQSVWVSIWPWSYSLVHWIYAKVTGIDKKYDVVDNMVESTRG</sequence>
<dbReference type="InterPro" id="IPR001173">
    <property type="entry name" value="Glyco_trans_2-like"/>
</dbReference>
<proteinExistence type="predicted"/>
<keyword evidence="2" id="KW-0808">Transferase</keyword>
<dbReference type="CDD" id="cd00761">
    <property type="entry name" value="Glyco_tranf_GTA_type"/>
    <property type="match status" value="1"/>
</dbReference>
<comment type="caution">
    <text evidence="4">The sequence shown here is derived from an EMBL/GenBank/DDBJ whole genome shotgun (WGS) entry which is preliminary data.</text>
</comment>
<dbReference type="PANTHER" id="PTHR22916:SF51">
    <property type="entry name" value="GLYCOSYLTRANSFERASE EPSH-RELATED"/>
    <property type="match status" value="1"/>
</dbReference>
<name>A0ABS8EZH9_9FIRM</name>
<accession>A0ABS8EZH9</accession>
<gene>
    <name evidence="4" type="ORF">LKD42_11150</name>
</gene>